<protein>
    <submittedName>
        <fullName evidence="2">Uncharacterized protein LOC105179935 isoform X1</fullName>
    </submittedName>
</protein>
<name>A0A6I9V2A8_SESIN</name>
<dbReference type="PANTHER" id="PTHR32098">
    <property type="entry name" value="LYCOPENE BETA/EPSILON CYCLASE PROTEIN"/>
    <property type="match status" value="1"/>
</dbReference>
<dbReference type="KEGG" id="sind:105179935"/>
<dbReference type="PANTHER" id="PTHR32098:SF5">
    <property type="entry name" value="LYCOPENE BETA_EPSILON CYCLASE PROTEIN"/>
    <property type="match status" value="1"/>
</dbReference>
<dbReference type="RefSeq" id="XP_011101892.1">
    <property type="nucleotide sequence ID" value="XM_011103590.2"/>
</dbReference>
<dbReference type="InterPro" id="IPR036188">
    <property type="entry name" value="FAD/NAD-bd_sf"/>
</dbReference>
<dbReference type="FunCoup" id="A0A6I9V2A8">
    <property type="interactions" value="769"/>
</dbReference>
<dbReference type="Gene3D" id="3.50.50.60">
    <property type="entry name" value="FAD/NAD(P)-binding domain"/>
    <property type="match status" value="1"/>
</dbReference>
<dbReference type="GeneID" id="105179935"/>
<evidence type="ECO:0000313" key="1">
    <source>
        <dbReference type="Proteomes" id="UP000504604"/>
    </source>
</evidence>
<reference evidence="2" key="1">
    <citation type="submission" date="2025-08" db="UniProtKB">
        <authorList>
            <consortium name="RefSeq"/>
        </authorList>
    </citation>
    <scope>IDENTIFICATION</scope>
</reference>
<sequence>MGMVKNGGLSLFHGSFAAPPPNPSRRKLYLFAQATTPSRTQRIMESIPVSGEVGGAGGAYSYNALKRLDSLWSSICNSSPVVQEPPQVVSEVPGLFQESERMERCSDMFDVIVCGGTLGIFIATALSSKGLRVGIVEKSILRGREQEWNISRKELLELVEVGVLTKGDIDHVTAASFNPNRCGFEGKGEIWVNDILNLGVSPAKLIETMRMRFTFLGGIIFEGCSVSHISVYEDSAVLELADGKILSSRLIIDAMGNFSPIVKQIRRGRKPDGICLVVGSCCRGFTENSTSDVIYSSASVKRVGQSEAQYFWEAFPAGSGPLDRTTYMFTYLYPEPGCPLLEELLEDYWDLMPKYQGVSLDDLDVLRVIYGIFPTYRDSPLPAAFDRVLQFGDASGIQSPVSFGGFGSLTRHLGRLSAGIHEAINSNFLDAQSLSLLNPYMPNLSASWLFQRAMSAKKQSDVLPTFINELLYANFESMQKLGDPVLRPFLQDVIQFGPLVKTLGLVMLTRPLIIPSIFKQVGLPVLLDWSEHFLMLGYYTFLSSYLDPVIRPFVEKFPGKMKYEWKQKLEAWKYGAGLDYELSSSGGKSAGED</sequence>
<dbReference type="Proteomes" id="UP000504604">
    <property type="component" value="Unplaced"/>
</dbReference>
<dbReference type="OrthoDB" id="4211at2759"/>
<keyword evidence="1" id="KW-1185">Reference proteome</keyword>
<dbReference type="AlphaFoldDB" id="A0A6I9V2A8"/>
<evidence type="ECO:0000313" key="2">
    <source>
        <dbReference type="RefSeq" id="XP_011101892.1"/>
    </source>
</evidence>
<dbReference type="SUPFAM" id="SSF51905">
    <property type="entry name" value="FAD/NAD(P)-binding domain"/>
    <property type="match status" value="1"/>
</dbReference>
<dbReference type="InParanoid" id="A0A6I9V2A8"/>
<proteinExistence type="predicted"/>
<organism evidence="1 2">
    <name type="scientific">Sesamum indicum</name>
    <name type="common">Oriental sesame</name>
    <name type="synonym">Sesamum orientale</name>
    <dbReference type="NCBI Taxonomy" id="4182"/>
    <lineage>
        <taxon>Eukaryota</taxon>
        <taxon>Viridiplantae</taxon>
        <taxon>Streptophyta</taxon>
        <taxon>Embryophyta</taxon>
        <taxon>Tracheophyta</taxon>
        <taxon>Spermatophyta</taxon>
        <taxon>Magnoliopsida</taxon>
        <taxon>eudicotyledons</taxon>
        <taxon>Gunneridae</taxon>
        <taxon>Pentapetalae</taxon>
        <taxon>asterids</taxon>
        <taxon>lamiids</taxon>
        <taxon>Lamiales</taxon>
        <taxon>Pedaliaceae</taxon>
        <taxon>Sesamum</taxon>
    </lineage>
</organism>
<accession>A0A6I9V2A8</accession>
<gene>
    <name evidence="2" type="primary">LOC105179935</name>
</gene>